<dbReference type="Gene3D" id="3.20.20.150">
    <property type="entry name" value="Divalent-metal-dependent TIM barrel enzymes"/>
    <property type="match status" value="1"/>
</dbReference>
<name>A0A5C6D639_9BACT</name>
<feature type="domain" description="Xylose isomerase-like TIM barrel" evidence="2">
    <location>
        <begin position="60"/>
        <end position="295"/>
    </location>
</feature>
<dbReference type="GO" id="GO:0016853">
    <property type="term" value="F:isomerase activity"/>
    <property type="evidence" value="ECO:0007669"/>
    <property type="project" value="UniProtKB-KW"/>
</dbReference>
<sequence precursor="true">MTRRRFLKAISFSALASSLLACPASQSWLWGQSQSNHRRFRLCLDHRLLGIQASVKELMRLANEHGFESIVPNPRELSQYSRDDLQSLLEEMRLSNLQWGASGLTVNMRTDSEEEYGSGINELPKVAEVLSSAGASRIRTFITPRHDHLTYRMLFRRYVKRIREVATILDDAGLRLGLEYVAPRHLRTSGRYTFIFTLAETMELIEEARKSNVGVVLDSFHWHNARETAADILRLKGSDVIACDLEDAPAGIPIDELTDAPRALPGATGVIDLKTFLGALLQIGFDGPVQVEPMLEEYKTMPAETVLKQVAVSLSQTLLLIE</sequence>
<dbReference type="SUPFAM" id="SSF51658">
    <property type="entry name" value="Xylose isomerase-like"/>
    <property type="match status" value="1"/>
</dbReference>
<accession>A0A5C6D639</accession>
<feature type="signal peptide" evidence="1">
    <location>
        <begin position="1"/>
        <end position="21"/>
    </location>
</feature>
<comment type="caution">
    <text evidence="3">The sequence shown here is derived from an EMBL/GenBank/DDBJ whole genome shotgun (WGS) entry which is preliminary data.</text>
</comment>
<dbReference type="InterPro" id="IPR036237">
    <property type="entry name" value="Xyl_isomerase-like_sf"/>
</dbReference>
<evidence type="ECO:0000313" key="4">
    <source>
        <dbReference type="Proteomes" id="UP000319143"/>
    </source>
</evidence>
<keyword evidence="1" id="KW-0732">Signal</keyword>
<dbReference type="InterPro" id="IPR050312">
    <property type="entry name" value="IolE/XylAMocC-like"/>
</dbReference>
<evidence type="ECO:0000256" key="1">
    <source>
        <dbReference type="SAM" id="SignalP"/>
    </source>
</evidence>
<dbReference type="AlphaFoldDB" id="A0A5C6D639"/>
<organism evidence="3 4">
    <name type="scientific">Novipirellula artificiosorum</name>
    <dbReference type="NCBI Taxonomy" id="2528016"/>
    <lineage>
        <taxon>Bacteria</taxon>
        <taxon>Pseudomonadati</taxon>
        <taxon>Planctomycetota</taxon>
        <taxon>Planctomycetia</taxon>
        <taxon>Pirellulales</taxon>
        <taxon>Pirellulaceae</taxon>
        <taxon>Novipirellula</taxon>
    </lineage>
</organism>
<dbReference type="PANTHER" id="PTHR12110:SF21">
    <property type="entry name" value="XYLOSE ISOMERASE-LIKE TIM BARREL DOMAIN-CONTAINING PROTEIN"/>
    <property type="match status" value="1"/>
</dbReference>
<reference evidence="3 4" key="1">
    <citation type="submission" date="2019-02" db="EMBL/GenBank/DDBJ databases">
        <title>Deep-cultivation of Planctomycetes and their phenomic and genomic characterization uncovers novel biology.</title>
        <authorList>
            <person name="Wiegand S."/>
            <person name="Jogler M."/>
            <person name="Boedeker C."/>
            <person name="Pinto D."/>
            <person name="Vollmers J."/>
            <person name="Rivas-Marin E."/>
            <person name="Kohn T."/>
            <person name="Peeters S.H."/>
            <person name="Heuer A."/>
            <person name="Rast P."/>
            <person name="Oberbeckmann S."/>
            <person name="Bunk B."/>
            <person name="Jeske O."/>
            <person name="Meyerdierks A."/>
            <person name="Storesund J.E."/>
            <person name="Kallscheuer N."/>
            <person name="Luecker S."/>
            <person name="Lage O.M."/>
            <person name="Pohl T."/>
            <person name="Merkel B.J."/>
            <person name="Hornburger P."/>
            <person name="Mueller R.-W."/>
            <person name="Bruemmer F."/>
            <person name="Labrenz M."/>
            <person name="Spormann A.M."/>
            <person name="Op Den Camp H."/>
            <person name="Overmann J."/>
            <person name="Amann R."/>
            <person name="Jetten M.S.M."/>
            <person name="Mascher T."/>
            <person name="Medema M.H."/>
            <person name="Devos D.P."/>
            <person name="Kaster A.-K."/>
            <person name="Ovreas L."/>
            <person name="Rohde M."/>
            <person name="Galperin M.Y."/>
            <person name="Jogler C."/>
        </authorList>
    </citation>
    <scope>NUCLEOTIDE SEQUENCE [LARGE SCALE GENOMIC DNA]</scope>
    <source>
        <strain evidence="3 4">Poly41</strain>
    </source>
</reference>
<evidence type="ECO:0000313" key="3">
    <source>
        <dbReference type="EMBL" id="TWU30706.1"/>
    </source>
</evidence>
<keyword evidence="4" id="KW-1185">Reference proteome</keyword>
<gene>
    <name evidence="3" type="primary">iolI_4</name>
    <name evidence="3" type="ORF">Poly41_66110</name>
</gene>
<dbReference type="Proteomes" id="UP000319143">
    <property type="component" value="Unassembled WGS sequence"/>
</dbReference>
<proteinExistence type="predicted"/>
<protein>
    <submittedName>
        <fullName evidence="3">Inosose isomerase</fullName>
        <ecNumber evidence="3">5.3.99.-</ecNumber>
    </submittedName>
</protein>
<dbReference type="EMBL" id="SJPV01000021">
    <property type="protein sequence ID" value="TWU30706.1"/>
    <property type="molecule type" value="Genomic_DNA"/>
</dbReference>
<dbReference type="InterPro" id="IPR013022">
    <property type="entry name" value="Xyl_isomerase-like_TIM-brl"/>
</dbReference>
<dbReference type="PANTHER" id="PTHR12110">
    <property type="entry name" value="HYDROXYPYRUVATE ISOMERASE"/>
    <property type="match status" value="1"/>
</dbReference>
<dbReference type="PROSITE" id="PS51257">
    <property type="entry name" value="PROKAR_LIPOPROTEIN"/>
    <property type="match status" value="1"/>
</dbReference>
<dbReference type="RefSeq" id="WP_146531285.1">
    <property type="nucleotide sequence ID" value="NZ_SJPV01000021.1"/>
</dbReference>
<dbReference type="EC" id="5.3.99.-" evidence="3"/>
<dbReference type="Pfam" id="PF01261">
    <property type="entry name" value="AP_endonuc_2"/>
    <property type="match status" value="1"/>
</dbReference>
<dbReference type="OrthoDB" id="9782626at2"/>
<feature type="chain" id="PRO_5023007208" evidence="1">
    <location>
        <begin position="22"/>
        <end position="322"/>
    </location>
</feature>
<evidence type="ECO:0000259" key="2">
    <source>
        <dbReference type="Pfam" id="PF01261"/>
    </source>
</evidence>
<keyword evidence="3" id="KW-0413">Isomerase</keyword>